<sequence>MEFAKEQIMACTQEGTVQDYCDSFLFLFNQVRNCEELTDFYAIYLFICGLKPRIRSIFVKWHQYSCFKVEDVISLALKIDINNLNDSFSPFDPESSFYMEGLEFDFKKSLWELMEGNECFENGKIQEVDIVQETIGDEVIDESIIFVQEFGDNEFLGTDVSKDFHGSESLDQDVSVEFEKVYVNNKTTVPVIPYDQENIGLKANSIKDRVKMLPGLDTFEWKPGINHFMIDGRVQANIELDNVKDDVNSGTELDSRTSLVCYIHVHNDKEKKVEGSVKWGMVAGIHGDRLSLLQSMFETSLNSVMTHLNIGVYNKDETFTWEPRWQWIQRVVDVDLKDLYMYSKGGLGTNVAFNFQIINGAAHANVAIGRCYFEAKDECSFGGVCENMRELVHKRYNRAKKIVLTSTRDTKESTVLQQGFKVSVVDGDKNQAFFFVFDTFD</sequence>
<reference evidence="1 3" key="1">
    <citation type="journal article" date="2017" name="Nature">
        <title>The sunflower genome provides insights into oil metabolism, flowering and Asterid evolution.</title>
        <authorList>
            <person name="Badouin H."/>
            <person name="Gouzy J."/>
            <person name="Grassa C.J."/>
            <person name="Murat F."/>
            <person name="Staton S.E."/>
            <person name="Cottret L."/>
            <person name="Lelandais-Briere C."/>
            <person name="Owens G.L."/>
            <person name="Carrere S."/>
            <person name="Mayjonade B."/>
            <person name="Legrand L."/>
            <person name="Gill N."/>
            <person name="Kane N.C."/>
            <person name="Bowers J.E."/>
            <person name="Hubner S."/>
            <person name="Bellec A."/>
            <person name="Berard A."/>
            <person name="Berges H."/>
            <person name="Blanchet N."/>
            <person name="Boniface M.C."/>
            <person name="Brunel D."/>
            <person name="Catrice O."/>
            <person name="Chaidir N."/>
            <person name="Claudel C."/>
            <person name="Donnadieu C."/>
            <person name="Faraut T."/>
            <person name="Fievet G."/>
            <person name="Helmstetter N."/>
            <person name="King M."/>
            <person name="Knapp S.J."/>
            <person name="Lai Z."/>
            <person name="Le Paslier M.C."/>
            <person name="Lippi Y."/>
            <person name="Lorenzon L."/>
            <person name="Mandel J.R."/>
            <person name="Marage G."/>
            <person name="Marchand G."/>
            <person name="Marquand E."/>
            <person name="Bret-Mestries E."/>
            <person name="Morien E."/>
            <person name="Nambeesan S."/>
            <person name="Nguyen T."/>
            <person name="Pegot-Espagnet P."/>
            <person name="Pouilly N."/>
            <person name="Raftis F."/>
            <person name="Sallet E."/>
            <person name="Schiex T."/>
            <person name="Thomas J."/>
            <person name="Vandecasteele C."/>
            <person name="Vares D."/>
            <person name="Vear F."/>
            <person name="Vautrin S."/>
            <person name="Crespi M."/>
            <person name="Mangin B."/>
            <person name="Burke J.M."/>
            <person name="Salse J."/>
            <person name="Munos S."/>
            <person name="Vincourt P."/>
            <person name="Rieseberg L.H."/>
            <person name="Langlade N.B."/>
        </authorList>
    </citation>
    <scope>NUCLEOTIDE SEQUENCE [LARGE SCALE GENOMIC DNA]</scope>
    <source>
        <strain evidence="3">cv. SF193</strain>
        <tissue evidence="1">Leaves</tissue>
    </source>
</reference>
<name>A0A251V4F8_HELAN</name>
<proteinExistence type="predicted"/>
<evidence type="ECO:0000313" key="1">
    <source>
        <dbReference type="EMBL" id="KAF5812782.1"/>
    </source>
</evidence>
<dbReference type="EMBL" id="MNCJ02000318">
    <property type="protein sequence ID" value="KAF5812782.1"/>
    <property type="molecule type" value="Genomic_DNA"/>
</dbReference>
<keyword evidence="3" id="KW-1185">Reference proteome</keyword>
<dbReference type="Gramene" id="mRNA:HanXRQr2_Chr03g0090531">
    <property type="protein sequence ID" value="CDS:HanXRQr2_Chr03g0090531.1"/>
    <property type="gene ID" value="HanXRQr2_Chr03g0090531"/>
</dbReference>
<organism evidence="2 3">
    <name type="scientific">Helianthus annuus</name>
    <name type="common">Common sunflower</name>
    <dbReference type="NCBI Taxonomy" id="4232"/>
    <lineage>
        <taxon>Eukaryota</taxon>
        <taxon>Viridiplantae</taxon>
        <taxon>Streptophyta</taxon>
        <taxon>Embryophyta</taxon>
        <taxon>Tracheophyta</taxon>
        <taxon>Spermatophyta</taxon>
        <taxon>Magnoliopsida</taxon>
        <taxon>eudicotyledons</taxon>
        <taxon>Gunneridae</taxon>
        <taxon>Pentapetalae</taxon>
        <taxon>asterids</taxon>
        <taxon>campanulids</taxon>
        <taxon>Asterales</taxon>
        <taxon>Asteraceae</taxon>
        <taxon>Asteroideae</taxon>
        <taxon>Heliantheae alliance</taxon>
        <taxon>Heliantheae</taxon>
        <taxon>Helianthus</taxon>
    </lineage>
</organism>
<reference evidence="1" key="3">
    <citation type="submission" date="2020-06" db="EMBL/GenBank/DDBJ databases">
        <title>Helianthus annuus Genome sequencing and assembly Release 2.</title>
        <authorList>
            <person name="Gouzy J."/>
            <person name="Langlade N."/>
            <person name="Munos S."/>
        </authorList>
    </citation>
    <scope>NUCLEOTIDE SEQUENCE</scope>
    <source>
        <tissue evidence="1">Leaves</tissue>
    </source>
</reference>
<dbReference type="AlphaFoldDB" id="A0A251V4F8"/>
<accession>A0A251V4F8</accession>
<protein>
    <submittedName>
        <fullName evidence="2">Uncharacterized protein</fullName>
    </submittedName>
</protein>
<reference evidence="2" key="2">
    <citation type="submission" date="2017-02" db="EMBL/GenBank/DDBJ databases">
        <title>Sunflower complete genome.</title>
        <authorList>
            <person name="Langlade N."/>
            <person name="Munos S."/>
        </authorList>
    </citation>
    <scope>NUCLEOTIDE SEQUENCE [LARGE SCALE GENOMIC DNA]</scope>
    <source>
        <tissue evidence="2">Leaves</tissue>
    </source>
</reference>
<dbReference type="Proteomes" id="UP000215914">
    <property type="component" value="Chromosome 3"/>
</dbReference>
<dbReference type="EMBL" id="CM007892">
    <property type="protein sequence ID" value="OTG30294.1"/>
    <property type="molecule type" value="Genomic_DNA"/>
</dbReference>
<dbReference type="InParanoid" id="A0A251V4F8"/>
<gene>
    <name evidence="2" type="ORF">HannXRQ_Chr03g0062901</name>
    <name evidence="1" type="ORF">HanXRQr2_Chr03g0090531</name>
</gene>
<evidence type="ECO:0000313" key="3">
    <source>
        <dbReference type="Proteomes" id="UP000215914"/>
    </source>
</evidence>
<evidence type="ECO:0000313" key="2">
    <source>
        <dbReference type="EMBL" id="OTG30294.1"/>
    </source>
</evidence>